<comment type="caution">
    <text evidence="1">The sequence shown here is derived from an EMBL/GenBank/DDBJ whole genome shotgun (WGS) entry which is preliminary data.</text>
</comment>
<organism evidence="1 2">
    <name type="scientific">Streptomyces zagrosensis</name>
    <dbReference type="NCBI Taxonomy" id="1042984"/>
    <lineage>
        <taxon>Bacteria</taxon>
        <taxon>Bacillati</taxon>
        <taxon>Actinomycetota</taxon>
        <taxon>Actinomycetes</taxon>
        <taxon>Kitasatosporales</taxon>
        <taxon>Streptomycetaceae</taxon>
        <taxon>Streptomyces</taxon>
    </lineage>
</organism>
<dbReference type="EMBL" id="JACHJL010000002">
    <property type="protein sequence ID" value="MBB5933925.1"/>
    <property type="molecule type" value="Genomic_DNA"/>
</dbReference>
<protein>
    <submittedName>
        <fullName evidence="1">Uncharacterized protein</fullName>
    </submittedName>
</protein>
<sequence>MDADLRHAPSRSRLMREYLRRMALWSEKLGEFADGPFADLAREVSPYAVVEEERVIERVVEQLAERGAQIRAQALCRASLRWAGLRARKPAGSSLLPDPFEPMLMLFERGGGFNVENGVADFGFLCVSLRSWQENALASPIVELDDGVLDDLDAMAD</sequence>
<dbReference type="AlphaFoldDB" id="A0A7W9Q5K4"/>
<evidence type="ECO:0000313" key="1">
    <source>
        <dbReference type="EMBL" id="MBB5933925.1"/>
    </source>
</evidence>
<accession>A0A7W9Q5K4</accession>
<gene>
    <name evidence="1" type="ORF">FHS42_000951</name>
</gene>
<reference evidence="1 2" key="1">
    <citation type="submission" date="2020-08" db="EMBL/GenBank/DDBJ databases">
        <title>Genomic Encyclopedia of Type Strains, Phase III (KMG-III): the genomes of soil and plant-associated and newly described type strains.</title>
        <authorList>
            <person name="Whitman W."/>
        </authorList>
    </citation>
    <scope>NUCLEOTIDE SEQUENCE [LARGE SCALE GENOMIC DNA]</scope>
    <source>
        <strain evidence="1 2">CECT 8305</strain>
    </source>
</reference>
<dbReference type="Proteomes" id="UP000588098">
    <property type="component" value="Unassembled WGS sequence"/>
</dbReference>
<dbReference type="RefSeq" id="WP_184569235.1">
    <property type="nucleotide sequence ID" value="NZ_JACHJL010000002.1"/>
</dbReference>
<name>A0A7W9Q5K4_9ACTN</name>
<proteinExistence type="predicted"/>
<keyword evidence="2" id="KW-1185">Reference proteome</keyword>
<evidence type="ECO:0000313" key="2">
    <source>
        <dbReference type="Proteomes" id="UP000588098"/>
    </source>
</evidence>